<evidence type="ECO:0000313" key="2">
    <source>
        <dbReference type="EMBL" id="TYK18051.1"/>
    </source>
</evidence>
<comment type="caution">
    <text evidence="2">The sequence shown here is derived from an EMBL/GenBank/DDBJ whole genome shotgun (WGS) entry which is preliminary data.</text>
</comment>
<dbReference type="EMBL" id="SSTE01016227">
    <property type="protein sequence ID" value="KAA0042108.1"/>
    <property type="molecule type" value="Genomic_DNA"/>
</dbReference>
<protein>
    <submittedName>
        <fullName evidence="2">ATPase subunit 4 (Mitochondrion)</fullName>
    </submittedName>
</protein>
<sequence>MRTKPKIDLGQEVLESPTLVPVTSEGMKAPSEVVLKKDSLRYQSYFIDPFAPWALSTIVSNATSSCRIRLQDNLVTSLHFSVSDRFVLKCTLKASIVHTYQELAREGSETALLSRRGQRLDQWA</sequence>
<proteinExistence type="predicted"/>
<evidence type="ECO:0000313" key="4">
    <source>
        <dbReference type="Proteomes" id="UP000321947"/>
    </source>
</evidence>
<name>A0A5D3D1D0_CUCMM</name>
<dbReference type="Proteomes" id="UP000321393">
    <property type="component" value="Unassembled WGS sequence"/>
</dbReference>
<dbReference type="Proteomes" id="UP000321947">
    <property type="component" value="Unassembled WGS sequence"/>
</dbReference>
<accession>A0A5D3D1D0</accession>
<evidence type="ECO:0000313" key="1">
    <source>
        <dbReference type="EMBL" id="KAA0042108.1"/>
    </source>
</evidence>
<gene>
    <name evidence="2" type="ORF">E5676_scaffold306G003740</name>
    <name evidence="1" type="ORF">E6C27_scaffold67G005820</name>
</gene>
<organism evidence="2 4">
    <name type="scientific">Cucumis melo var. makuwa</name>
    <name type="common">Oriental melon</name>
    <dbReference type="NCBI Taxonomy" id="1194695"/>
    <lineage>
        <taxon>Eukaryota</taxon>
        <taxon>Viridiplantae</taxon>
        <taxon>Streptophyta</taxon>
        <taxon>Embryophyta</taxon>
        <taxon>Tracheophyta</taxon>
        <taxon>Spermatophyta</taxon>
        <taxon>Magnoliopsida</taxon>
        <taxon>eudicotyledons</taxon>
        <taxon>Gunneridae</taxon>
        <taxon>Pentapetalae</taxon>
        <taxon>rosids</taxon>
        <taxon>fabids</taxon>
        <taxon>Cucurbitales</taxon>
        <taxon>Cucurbitaceae</taxon>
        <taxon>Benincaseae</taxon>
        <taxon>Cucumis</taxon>
    </lineage>
</organism>
<reference evidence="3 4" key="1">
    <citation type="submission" date="2019-08" db="EMBL/GenBank/DDBJ databases">
        <title>Draft genome sequences of two oriental melons (Cucumis melo L. var makuwa).</title>
        <authorList>
            <person name="Kwon S.-Y."/>
        </authorList>
    </citation>
    <scope>NUCLEOTIDE SEQUENCE [LARGE SCALE GENOMIC DNA]</scope>
    <source>
        <strain evidence="4">cv. Chang Bougi</strain>
        <strain evidence="3">cv. SW 3</strain>
        <tissue evidence="2">Leaf</tissue>
    </source>
</reference>
<evidence type="ECO:0000313" key="3">
    <source>
        <dbReference type="Proteomes" id="UP000321393"/>
    </source>
</evidence>
<dbReference type="EMBL" id="SSTD01007940">
    <property type="protein sequence ID" value="TYK18051.1"/>
    <property type="molecule type" value="Genomic_DNA"/>
</dbReference>
<dbReference type="AlphaFoldDB" id="A0A5D3D1D0"/>